<accession>A0A8S1QAJ7</accession>
<evidence type="ECO:0000256" key="1">
    <source>
        <dbReference type="SAM" id="Phobius"/>
    </source>
</evidence>
<reference evidence="2" key="1">
    <citation type="submission" date="2021-01" db="EMBL/GenBank/DDBJ databases">
        <authorList>
            <consortium name="Genoscope - CEA"/>
            <person name="William W."/>
        </authorList>
    </citation>
    <scope>NUCLEOTIDE SEQUENCE</scope>
</reference>
<proteinExistence type="predicted"/>
<comment type="caution">
    <text evidence="2">The sequence shown here is derived from an EMBL/GenBank/DDBJ whole genome shotgun (WGS) entry which is preliminary data.</text>
</comment>
<protein>
    <recommendedName>
        <fullName evidence="4">Transmembrane protein</fullName>
    </recommendedName>
</protein>
<dbReference type="EMBL" id="CAJJDN010000100">
    <property type="protein sequence ID" value="CAD8112067.1"/>
    <property type="molecule type" value="Genomic_DNA"/>
</dbReference>
<dbReference type="AlphaFoldDB" id="A0A8S1QAJ7"/>
<evidence type="ECO:0000313" key="3">
    <source>
        <dbReference type="Proteomes" id="UP000692954"/>
    </source>
</evidence>
<name>A0A8S1QAJ7_9CILI</name>
<sequence length="161" mass="18916">MHLNAEIGYLTQQYQTLFIQMSREDYGFMNQSTLLKSTTPAEINQMDVTAKVLEKTPDQIACFLDTKEWIFYQVNIQVHLKILNQVQLVHQILLISQLQFDKVPASWEKFAYFSIKGLAAWFNNLIKVVSIIIYFYLNIKLKETFSQNSINLFQKQKLVQI</sequence>
<keyword evidence="1" id="KW-1133">Transmembrane helix</keyword>
<evidence type="ECO:0008006" key="4">
    <source>
        <dbReference type="Google" id="ProtNLM"/>
    </source>
</evidence>
<organism evidence="2 3">
    <name type="scientific">Paramecium sonneborni</name>
    <dbReference type="NCBI Taxonomy" id="65129"/>
    <lineage>
        <taxon>Eukaryota</taxon>
        <taxon>Sar</taxon>
        <taxon>Alveolata</taxon>
        <taxon>Ciliophora</taxon>
        <taxon>Intramacronucleata</taxon>
        <taxon>Oligohymenophorea</taxon>
        <taxon>Peniculida</taxon>
        <taxon>Parameciidae</taxon>
        <taxon>Paramecium</taxon>
    </lineage>
</organism>
<keyword evidence="1" id="KW-0812">Transmembrane</keyword>
<keyword evidence="1" id="KW-0472">Membrane</keyword>
<gene>
    <name evidence="2" type="ORF">PSON_ATCC_30995.1.T1000008</name>
</gene>
<keyword evidence="3" id="KW-1185">Reference proteome</keyword>
<dbReference type="Proteomes" id="UP000692954">
    <property type="component" value="Unassembled WGS sequence"/>
</dbReference>
<feature type="transmembrane region" description="Helical" evidence="1">
    <location>
        <begin position="118"/>
        <end position="137"/>
    </location>
</feature>
<evidence type="ECO:0000313" key="2">
    <source>
        <dbReference type="EMBL" id="CAD8112067.1"/>
    </source>
</evidence>